<evidence type="ECO:0000313" key="3">
    <source>
        <dbReference type="Proteomes" id="UP001176941"/>
    </source>
</evidence>
<dbReference type="EMBL" id="OX459961">
    <property type="protein sequence ID" value="CAI9166024.1"/>
    <property type="molecule type" value="Genomic_DNA"/>
</dbReference>
<protein>
    <submittedName>
        <fullName evidence="2">Uncharacterized protein</fullName>
    </submittedName>
</protein>
<feature type="compositionally biased region" description="Pro residues" evidence="1">
    <location>
        <begin position="27"/>
        <end position="37"/>
    </location>
</feature>
<dbReference type="Proteomes" id="UP001176941">
    <property type="component" value="Chromosome 25"/>
</dbReference>
<organism evidence="2 3">
    <name type="scientific">Rangifer tarandus platyrhynchus</name>
    <name type="common">Svalbard reindeer</name>
    <dbReference type="NCBI Taxonomy" id="3082113"/>
    <lineage>
        <taxon>Eukaryota</taxon>
        <taxon>Metazoa</taxon>
        <taxon>Chordata</taxon>
        <taxon>Craniata</taxon>
        <taxon>Vertebrata</taxon>
        <taxon>Euteleostomi</taxon>
        <taxon>Mammalia</taxon>
        <taxon>Eutheria</taxon>
        <taxon>Laurasiatheria</taxon>
        <taxon>Artiodactyla</taxon>
        <taxon>Ruminantia</taxon>
        <taxon>Pecora</taxon>
        <taxon>Cervidae</taxon>
        <taxon>Odocoileinae</taxon>
        <taxon>Rangifer</taxon>
    </lineage>
</organism>
<gene>
    <name evidence="2" type="ORF">MRATA1EN1_LOCUS14986</name>
</gene>
<feature type="compositionally biased region" description="Polar residues" evidence="1">
    <location>
        <begin position="12"/>
        <end position="21"/>
    </location>
</feature>
<proteinExistence type="predicted"/>
<evidence type="ECO:0000256" key="1">
    <source>
        <dbReference type="SAM" id="MobiDB-lite"/>
    </source>
</evidence>
<feature type="region of interest" description="Disordered" evidence="1">
    <location>
        <begin position="1"/>
        <end position="40"/>
    </location>
</feature>
<keyword evidence="3" id="KW-1185">Reference proteome</keyword>
<sequence length="123" mass="13335">MVVGLPGPHPQNVPSTPNQTLPSRSSRPPPSPPPQPHLGPLGSVEMLALLWLFHAETPGAGLLSDLRLCWGPDPASLCTSPGLQRYRELESHLPSPKEGRWKAGELGINSSAFAYYNRSRKKP</sequence>
<evidence type="ECO:0000313" key="2">
    <source>
        <dbReference type="EMBL" id="CAI9166024.1"/>
    </source>
</evidence>
<name>A0ABN8YWY8_RANTA</name>
<reference evidence="2" key="1">
    <citation type="submission" date="2023-04" db="EMBL/GenBank/DDBJ databases">
        <authorList>
            <consortium name="ELIXIR-Norway"/>
        </authorList>
    </citation>
    <scope>NUCLEOTIDE SEQUENCE [LARGE SCALE GENOMIC DNA]</scope>
</reference>
<accession>A0ABN8YWY8</accession>